<dbReference type="PANTHER" id="PTHR14014">
    <property type="entry name" value="TELOMERE REPEATS-BINDING BOUQUET FORMATION PROTEIN 1"/>
    <property type="match status" value="1"/>
</dbReference>
<dbReference type="AlphaFoldDB" id="A0A8C9S787"/>
<reference evidence="1" key="2">
    <citation type="submission" date="2025-08" db="UniProtKB">
        <authorList>
            <consortium name="Ensembl"/>
        </authorList>
    </citation>
    <scope>IDENTIFICATION</scope>
</reference>
<dbReference type="Ensembl" id="ENSSFOT00015026115.2">
    <property type="protein sequence ID" value="ENSSFOP00015025832.2"/>
    <property type="gene ID" value="ENSSFOG00015016600.2"/>
</dbReference>
<dbReference type="InterPro" id="IPR016024">
    <property type="entry name" value="ARM-type_fold"/>
</dbReference>
<dbReference type="Proteomes" id="UP000694397">
    <property type="component" value="Chromosome 11"/>
</dbReference>
<dbReference type="GO" id="GO:0070197">
    <property type="term" value="P:meiotic attachment of telomere to nuclear envelope"/>
    <property type="evidence" value="ECO:0007669"/>
    <property type="project" value="InterPro"/>
</dbReference>
<dbReference type="InterPro" id="IPR042359">
    <property type="entry name" value="TERB1"/>
</dbReference>
<dbReference type="GeneTree" id="ENSGT00390000005075"/>
<sequence length="466" mass="51729">MKRRMDTLATKKEIICAAKTDLNLLLECLKFQMNCPDSQKQALLTISSICQQKEEIFEYFQEIGGVQFVYNLSQSSKHSGVKEASLFMLGALAESSVFCQQALCRASIFADLAHLLVQDLTLSFKATVVYMVSALVASNRLGQTLARHSGCVSALLRLFSTSFPSTSDCEKPRMASQLYQLWASLSSAICGCVNNPQNAPLAAGLAEHHLVSSLLMLLSCPTVSTADQLCIILTLSHCTEASEVHQQHLLQGGGLSKMINLLAESQDEELKRAVIFVLHTCEQKIKTLGVASESSPSCYEPINFRTSSEPQQHFAPSCNMESYWSFSNEMLQRINRLERALAGDFQGSIGEEERNLANSTDKRYDPAQYRVARDMGEGDLLLLSPPVNSSAQFWEGTPCRKVVGRHEAWRNSQKWSVSSFKHCELTKDKPVPSEIRLSGDSHRIQDHCEDNAVSQHTKLFAFTQVS</sequence>
<dbReference type="OrthoDB" id="608866at2759"/>
<organism evidence="1 2">
    <name type="scientific">Scleropages formosus</name>
    <name type="common">Asian bonytongue</name>
    <name type="synonym">Osteoglossum formosum</name>
    <dbReference type="NCBI Taxonomy" id="113540"/>
    <lineage>
        <taxon>Eukaryota</taxon>
        <taxon>Metazoa</taxon>
        <taxon>Chordata</taxon>
        <taxon>Craniata</taxon>
        <taxon>Vertebrata</taxon>
        <taxon>Euteleostomi</taxon>
        <taxon>Actinopterygii</taxon>
        <taxon>Neopterygii</taxon>
        <taxon>Teleostei</taxon>
        <taxon>Osteoglossocephala</taxon>
        <taxon>Osteoglossomorpha</taxon>
        <taxon>Osteoglossiformes</taxon>
        <taxon>Osteoglossidae</taxon>
        <taxon>Scleropages</taxon>
    </lineage>
</organism>
<dbReference type="GO" id="GO:0007129">
    <property type="term" value="P:homologous chromosome pairing at meiosis"/>
    <property type="evidence" value="ECO:0007669"/>
    <property type="project" value="TreeGrafter"/>
</dbReference>
<accession>A0A8C9S787</accession>
<evidence type="ECO:0008006" key="3">
    <source>
        <dbReference type="Google" id="ProtNLM"/>
    </source>
</evidence>
<dbReference type="InterPro" id="IPR011989">
    <property type="entry name" value="ARM-like"/>
</dbReference>
<evidence type="ECO:0000313" key="2">
    <source>
        <dbReference type="Proteomes" id="UP000694397"/>
    </source>
</evidence>
<protein>
    <recommendedName>
        <fullName evidence="3">Telomere repeats-binding bouquet formation protein 1-like</fullName>
    </recommendedName>
</protein>
<reference evidence="1 2" key="1">
    <citation type="submission" date="2019-04" db="EMBL/GenBank/DDBJ databases">
        <authorList>
            <consortium name="Wellcome Sanger Institute Data Sharing"/>
        </authorList>
    </citation>
    <scope>NUCLEOTIDE SEQUENCE [LARGE SCALE GENOMIC DNA]</scope>
</reference>
<name>A0A8C9S787_SCLFO</name>
<keyword evidence="2" id="KW-1185">Reference proteome</keyword>
<proteinExistence type="predicted"/>
<dbReference type="SUPFAM" id="SSF48371">
    <property type="entry name" value="ARM repeat"/>
    <property type="match status" value="1"/>
</dbReference>
<evidence type="ECO:0000313" key="1">
    <source>
        <dbReference type="Ensembl" id="ENSSFOP00015025832.2"/>
    </source>
</evidence>
<dbReference type="Gene3D" id="1.25.10.10">
    <property type="entry name" value="Leucine-rich Repeat Variant"/>
    <property type="match status" value="1"/>
</dbReference>
<dbReference type="PANTHER" id="PTHR14014:SF0">
    <property type="entry name" value="TELOMERE REPEATS-BINDING BOUQUET FORMATION PROTEIN 1"/>
    <property type="match status" value="1"/>
</dbReference>
<reference evidence="1" key="3">
    <citation type="submission" date="2025-09" db="UniProtKB">
        <authorList>
            <consortium name="Ensembl"/>
        </authorList>
    </citation>
    <scope>IDENTIFICATION</scope>
</reference>